<dbReference type="PROSITE" id="PS50297">
    <property type="entry name" value="ANK_REP_REGION"/>
    <property type="match status" value="1"/>
</dbReference>
<dbReference type="SUPFAM" id="SSF48403">
    <property type="entry name" value="Ankyrin repeat"/>
    <property type="match status" value="1"/>
</dbReference>
<protein>
    <submittedName>
        <fullName evidence="2">Uncharacterized protein</fullName>
    </submittedName>
</protein>
<dbReference type="SMART" id="SM00248">
    <property type="entry name" value="ANK"/>
    <property type="match status" value="3"/>
</dbReference>
<dbReference type="EMBL" id="ML119815">
    <property type="protein sequence ID" value="RPA73612.1"/>
    <property type="molecule type" value="Genomic_DNA"/>
</dbReference>
<dbReference type="Pfam" id="PF00023">
    <property type="entry name" value="Ank"/>
    <property type="match status" value="1"/>
</dbReference>
<dbReference type="PANTHER" id="PTHR46224">
    <property type="entry name" value="ANKYRIN REPEAT FAMILY PROTEIN"/>
    <property type="match status" value="1"/>
</dbReference>
<dbReference type="AlphaFoldDB" id="A0A3N4HI15"/>
<dbReference type="STRING" id="1160509.A0A3N4HI15"/>
<gene>
    <name evidence="2" type="ORF">BJ508DRAFT_380988</name>
</gene>
<name>A0A3N4HI15_ASCIM</name>
<dbReference type="InterPro" id="IPR036770">
    <property type="entry name" value="Ankyrin_rpt-contain_sf"/>
</dbReference>
<keyword evidence="3" id="KW-1185">Reference proteome</keyword>
<organism evidence="2 3">
    <name type="scientific">Ascobolus immersus RN42</name>
    <dbReference type="NCBI Taxonomy" id="1160509"/>
    <lineage>
        <taxon>Eukaryota</taxon>
        <taxon>Fungi</taxon>
        <taxon>Dikarya</taxon>
        <taxon>Ascomycota</taxon>
        <taxon>Pezizomycotina</taxon>
        <taxon>Pezizomycetes</taxon>
        <taxon>Pezizales</taxon>
        <taxon>Ascobolaceae</taxon>
        <taxon>Ascobolus</taxon>
    </lineage>
</organism>
<evidence type="ECO:0000313" key="2">
    <source>
        <dbReference type="EMBL" id="RPA73612.1"/>
    </source>
</evidence>
<evidence type="ECO:0000313" key="3">
    <source>
        <dbReference type="Proteomes" id="UP000275078"/>
    </source>
</evidence>
<evidence type="ECO:0000256" key="1">
    <source>
        <dbReference type="PROSITE-ProRule" id="PRU00023"/>
    </source>
</evidence>
<dbReference type="InterPro" id="IPR051616">
    <property type="entry name" value="Cul2-RING_E3_ligase_SR"/>
</dbReference>
<keyword evidence="1" id="KW-0040">ANK repeat</keyword>
<accession>A0A3N4HI15</accession>
<dbReference type="PROSITE" id="PS50088">
    <property type="entry name" value="ANK_REPEAT"/>
    <property type="match status" value="1"/>
</dbReference>
<sequence length="243" mass="26500">MVGTHLPESSVSSIPNHLVEALNLLHRDPDPANGLELLRKHLDTGWNPNQLHMNSSILNIVSDIPDAVKLLLEYGADPNLGGVGANSRALSKPNPAYPLMTAVRCGKVETVRLLLAAGAKVDIAPVLYGALYRTPVEDDQSECVEILRLLLEHGGDKEVDKRQPYPNYDIPRFDTVLQAAVYLGGGKLEEKVRLLVGAGARVDVEAFNEPEGTGLVEYVKTEMGEGSEVYKVLKEAEEKQKDD</sequence>
<dbReference type="OrthoDB" id="194358at2759"/>
<reference evidence="2 3" key="1">
    <citation type="journal article" date="2018" name="Nat. Ecol. Evol.">
        <title>Pezizomycetes genomes reveal the molecular basis of ectomycorrhizal truffle lifestyle.</title>
        <authorList>
            <person name="Murat C."/>
            <person name="Payen T."/>
            <person name="Noel B."/>
            <person name="Kuo A."/>
            <person name="Morin E."/>
            <person name="Chen J."/>
            <person name="Kohler A."/>
            <person name="Krizsan K."/>
            <person name="Balestrini R."/>
            <person name="Da Silva C."/>
            <person name="Montanini B."/>
            <person name="Hainaut M."/>
            <person name="Levati E."/>
            <person name="Barry K.W."/>
            <person name="Belfiori B."/>
            <person name="Cichocki N."/>
            <person name="Clum A."/>
            <person name="Dockter R.B."/>
            <person name="Fauchery L."/>
            <person name="Guy J."/>
            <person name="Iotti M."/>
            <person name="Le Tacon F."/>
            <person name="Lindquist E.A."/>
            <person name="Lipzen A."/>
            <person name="Malagnac F."/>
            <person name="Mello A."/>
            <person name="Molinier V."/>
            <person name="Miyauchi S."/>
            <person name="Poulain J."/>
            <person name="Riccioni C."/>
            <person name="Rubini A."/>
            <person name="Sitrit Y."/>
            <person name="Splivallo R."/>
            <person name="Traeger S."/>
            <person name="Wang M."/>
            <person name="Zifcakova L."/>
            <person name="Wipf D."/>
            <person name="Zambonelli A."/>
            <person name="Paolocci F."/>
            <person name="Nowrousian M."/>
            <person name="Ottonello S."/>
            <person name="Baldrian P."/>
            <person name="Spatafora J.W."/>
            <person name="Henrissat B."/>
            <person name="Nagy L.G."/>
            <person name="Aury J.M."/>
            <person name="Wincker P."/>
            <person name="Grigoriev I.V."/>
            <person name="Bonfante P."/>
            <person name="Martin F.M."/>
        </authorList>
    </citation>
    <scope>NUCLEOTIDE SEQUENCE [LARGE SCALE GENOMIC DNA]</scope>
    <source>
        <strain evidence="2 3">RN42</strain>
    </source>
</reference>
<dbReference type="InterPro" id="IPR002110">
    <property type="entry name" value="Ankyrin_rpt"/>
</dbReference>
<dbReference type="Proteomes" id="UP000275078">
    <property type="component" value="Unassembled WGS sequence"/>
</dbReference>
<dbReference type="Gene3D" id="1.25.40.20">
    <property type="entry name" value="Ankyrin repeat-containing domain"/>
    <property type="match status" value="1"/>
</dbReference>
<feature type="repeat" description="ANK" evidence="1">
    <location>
        <begin position="94"/>
        <end position="126"/>
    </location>
</feature>
<proteinExistence type="predicted"/>